<comment type="similarity">
    <text evidence="1">Belongs to the stealth family.</text>
</comment>
<comment type="caution">
    <text evidence="4">The sequence shown here is derived from an EMBL/GenBank/DDBJ whole genome shotgun (WGS) entry which is preliminary data.</text>
</comment>
<proteinExistence type="inferred from homology"/>
<evidence type="ECO:0000256" key="1">
    <source>
        <dbReference type="ARBA" id="ARBA00007583"/>
    </source>
</evidence>
<evidence type="ECO:0000256" key="2">
    <source>
        <dbReference type="ARBA" id="ARBA00022679"/>
    </source>
</evidence>
<dbReference type="PANTHER" id="PTHR24045:SF0">
    <property type="entry name" value="N-ACETYLGLUCOSAMINE-1-PHOSPHOTRANSFERASE SUBUNITS ALPHA_BETA"/>
    <property type="match status" value="1"/>
</dbReference>
<dbReference type="EMBL" id="JAEHOE010000010">
    <property type="protein sequence ID" value="KAG2498399.1"/>
    <property type="molecule type" value="Genomic_DNA"/>
</dbReference>
<name>A0A836C456_9CHLO</name>
<dbReference type="Pfam" id="PF11380">
    <property type="entry name" value="Stealth_CR2"/>
    <property type="match status" value="1"/>
</dbReference>
<dbReference type="AlphaFoldDB" id="A0A836C456"/>
<evidence type="ECO:0000313" key="5">
    <source>
        <dbReference type="Proteomes" id="UP000612055"/>
    </source>
</evidence>
<dbReference type="InterPro" id="IPR047141">
    <property type="entry name" value="Stealth"/>
</dbReference>
<organism evidence="4 5">
    <name type="scientific">Edaphochlamys debaryana</name>
    <dbReference type="NCBI Taxonomy" id="47281"/>
    <lineage>
        <taxon>Eukaryota</taxon>
        <taxon>Viridiplantae</taxon>
        <taxon>Chlorophyta</taxon>
        <taxon>core chlorophytes</taxon>
        <taxon>Chlorophyceae</taxon>
        <taxon>CS clade</taxon>
        <taxon>Chlamydomonadales</taxon>
        <taxon>Chlamydomonadales incertae sedis</taxon>
        <taxon>Edaphochlamys</taxon>
    </lineage>
</organism>
<evidence type="ECO:0000259" key="3">
    <source>
        <dbReference type="Pfam" id="PF11380"/>
    </source>
</evidence>
<reference evidence="4" key="1">
    <citation type="journal article" date="2020" name="bioRxiv">
        <title>Comparative genomics of Chlamydomonas.</title>
        <authorList>
            <person name="Craig R.J."/>
            <person name="Hasan A.R."/>
            <person name="Ness R.W."/>
            <person name="Keightley P.D."/>
        </authorList>
    </citation>
    <scope>NUCLEOTIDE SEQUENCE</scope>
    <source>
        <strain evidence="4">CCAP 11/70</strain>
    </source>
</reference>
<accession>A0A836C456</accession>
<keyword evidence="2" id="KW-0808">Transferase</keyword>
<protein>
    <recommendedName>
        <fullName evidence="3">Stealth protein CR2 conserved region 2 domain-containing protein</fullName>
    </recommendedName>
</protein>
<sequence length="302" mass="34636">MAAAAPPFDVDFVWTYCSALRRLSEQQFPPHGEQLSVPCALVDDLKYSIRAVCLHAPWFRHIVVVVADDDCVPGWLKADAPRLRIIKHSEFMPKATLPSFNSNVVESYVHKIEGLSECFVYLNDDTYIGVPTPWTGFFTPAGLPINRHCRGPPDHGLAPTSNMFVRMMQHAIREHGMHYTRYQHQMQPCKRSLMAHYERRFAGALRATRRNRHRQPNDFNLLRFTTCFSTSERKAPHVKTGDRTDYFTEGGDEAGVHAIPTAGKGGRRPPRFFCINNTVRKYDHVYAVLQHLFPLPSRFERN</sequence>
<evidence type="ECO:0000313" key="4">
    <source>
        <dbReference type="EMBL" id="KAG2498399.1"/>
    </source>
</evidence>
<dbReference type="OrthoDB" id="263283at2759"/>
<keyword evidence="5" id="KW-1185">Reference proteome</keyword>
<feature type="domain" description="Stealth protein CR2 conserved region 2" evidence="3">
    <location>
        <begin position="43"/>
        <end position="142"/>
    </location>
</feature>
<dbReference type="Proteomes" id="UP000612055">
    <property type="component" value="Unassembled WGS sequence"/>
</dbReference>
<dbReference type="PANTHER" id="PTHR24045">
    <property type="match status" value="1"/>
</dbReference>
<dbReference type="GO" id="GO:0016772">
    <property type="term" value="F:transferase activity, transferring phosphorus-containing groups"/>
    <property type="evidence" value="ECO:0007669"/>
    <property type="project" value="InterPro"/>
</dbReference>
<gene>
    <name evidence="4" type="ORF">HYH03_003658</name>
</gene>
<dbReference type="InterPro" id="IPR021520">
    <property type="entry name" value="Stealth_CR2"/>
</dbReference>